<evidence type="ECO:0000256" key="2">
    <source>
        <dbReference type="ARBA" id="ARBA00022670"/>
    </source>
</evidence>
<feature type="signal peptide" evidence="6">
    <location>
        <begin position="1"/>
        <end position="21"/>
    </location>
</feature>
<dbReference type="InterPro" id="IPR050131">
    <property type="entry name" value="Peptidase_S8_subtilisin-like"/>
</dbReference>
<dbReference type="AlphaFoldDB" id="A0A1Y5FIF2"/>
<dbReference type="PANTHER" id="PTHR43806">
    <property type="entry name" value="PEPTIDASE S8"/>
    <property type="match status" value="1"/>
</dbReference>
<proteinExistence type="inferred from homology"/>
<feature type="active site" description="Charge relay system" evidence="5">
    <location>
        <position position="351"/>
    </location>
</feature>
<dbReference type="EMBL" id="MAAO01000002">
    <property type="protein sequence ID" value="OUR99964.1"/>
    <property type="molecule type" value="Genomic_DNA"/>
</dbReference>
<evidence type="ECO:0000256" key="6">
    <source>
        <dbReference type="SAM" id="SignalP"/>
    </source>
</evidence>
<dbReference type="Proteomes" id="UP000196531">
    <property type="component" value="Unassembled WGS sequence"/>
</dbReference>
<dbReference type="InterPro" id="IPR015500">
    <property type="entry name" value="Peptidase_S8_subtilisin-rel"/>
</dbReference>
<keyword evidence="3 5" id="KW-0378">Hydrolase</keyword>
<evidence type="ECO:0000256" key="4">
    <source>
        <dbReference type="ARBA" id="ARBA00022825"/>
    </source>
</evidence>
<keyword evidence="2 5" id="KW-0645">Protease</keyword>
<sequence>MKNIILTLIVSFQVSSFAHVAAILDNGMDYTHKELKYKIKINEREVLNSRDDDHNGYRDDIRGWNFINMSNKVFDLHRDIEITDEIKLYYALKAKFSLETITDTELATYEELKKDKELKKKRKELTSWIHGTHVGAIAVSTKDLPRELTSRDLKALIITYLGKATEGPAKAPEFTPLKSGTELQKKKHIASHWKKYISWQVKKLGLAVEYAASKAVVINGSFGQSFKGAKKMVSAVYKEQYDKELSDEEAVIQARVFMTSLIEKSTILIKRYPKMLFVFSAGNKKSDTDEFLHFPSSIRLPNLLSVGASFDFQTMAYFSNFGKKTVDLFAPGVAIKSAIPKQEYLKINGTSQAAPFITNVALKAFTLATKIGVRLTAKTLKQIIMDTVQVRTELKDKSVSSGIVYPNRIYSAIRFLRDHKRLKAIALAIKKYPTIVINKSLKVEDGFLMELPEIN</sequence>
<feature type="chain" id="PRO_5013209578" description="Peptidase S8/S53 domain-containing protein" evidence="6">
    <location>
        <begin position="22"/>
        <end position="455"/>
    </location>
</feature>
<evidence type="ECO:0000256" key="3">
    <source>
        <dbReference type="ARBA" id="ARBA00022801"/>
    </source>
</evidence>
<dbReference type="PANTHER" id="PTHR43806:SF11">
    <property type="entry name" value="CEREVISIN-RELATED"/>
    <property type="match status" value="1"/>
</dbReference>
<keyword evidence="4 5" id="KW-0720">Serine protease</keyword>
<dbReference type="PRINTS" id="PR00723">
    <property type="entry name" value="SUBTILISIN"/>
</dbReference>
<evidence type="ECO:0000256" key="1">
    <source>
        <dbReference type="ARBA" id="ARBA00011073"/>
    </source>
</evidence>
<dbReference type="Gene3D" id="3.40.50.200">
    <property type="entry name" value="Peptidase S8/S53 domain"/>
    <property type="match status" value="1"/>
</dbReference>
<name>A0A1Y5FIF2_9BACT</name>
<feature type="active site" description="Charge relay system" evidence="5">
    <location>
        <position position="130"/>
    </location>
</feature>
<keyword evidence="6" id="KW-0732">Signal</keyword>
<reference evidence="9" key="1">
    <citation type="journal article" date="2017" name="Proc. Natl. Acad. Sci. U.S.A.">
        <title>Simulation of Deepwater Horizon oil plume reveals substrate specialization within a complex community of hydrocarbon-degraders.</title>
        <authorList>
            <person name="Hu P."/>
            <person name="Dubinsky E.A."/>
            <person name="Probst A.J."/>
            <person name="Wang J."/>
            <person name="Sieber C.M.K."/>
            <person name="Tom L.M."/>
            <person name="Gardinali P."/>
            <person name="Banfield J.F."/>
            <person name="Atlas R.M."/>
            <person name="Andersen G.L."/>
        </authorList>
    </citation>
    <scope>NUCLEOTIDE SEQUENCE [LARGE SCALE GENOMIC DNA]</scope>
</reference>
<evidence type="ECO:0000256" key="5">
    <source>
        <dbReference type="PROSITE-ProRule" id="PRU01240"/>
    </source>
</evidence>
<comment type="similarity">
    <text evidence="1 5">Belongs to the peptidase S8 family.</text>
</comment>
<evidence type="ECO:0000313" key="8">
    <source>
        <dbReference type="EMBL" id="OUR99964.1"/>
    </source>
</evidence>
<feature type="active site" description="Charge relay system" evidence="5">
    <location>
        <position position="25"/>
    </location>
</feature>
<evidence type="ECO:0000259" key="7">
    <source>
        <dbReference type="Pfam" id="PF00082"/>
    </source>
</evidence>
<gene>
    <name evidence="8" type="ORF">A9Q84_02730</name>
</gene>
<accession>A0A1Y5FIF2</accession>
<dbReference type="GO" id="GO:0006508">
    <property type="term" value="P:proteolysis"/>
    <property type="evidence" value="ECO:0007669"/>
    <property type="project" value="UniProtKB-KW"/>
</dbReference>
<protein>
    <recommendedName>
        <fullName evidence="7">Peptidase S8/S53 domain-containing protein</fullName>
    </recommendedName>
</protein>
<dbReference type="InterPro" id="IPR036852">
    <property type="entry name" value="Peptidase_S8/S53_dom_sf"/>
</dbReference>
<dbReference type="GO" id="GO:0004252">
    <property type="term" value="F:serine-type endopeptidase activity"/>
    <property type="evidence" value="ECO:0007669"/>
    <property type="project" value="UniProtKB-UniRule"/>
</dbReference>
<feature type="domain" description="Peptidase S8/S53" evidence="7">
    <location>
        <begin position="22"/>
        <end position="396"/>
    </location>
</feature>
<evidence type="ECO:0000313" key="9">
    <source>
        <dbReference type="Proteomes" id="UP000196531"/>
    </source>
</evidence>
<dbReference type="PROSITE" id="PS51892">
    <property type="entry name" value="SUBTILASE"/>
    <property type="match status" value="1"/>
</dbReference>
<organism evidence="8 9">
    <name type="scientific">Halobacteriovorax marinus</name>
    <dbReference type="NCBI Taxonomy" id="97084"/>
    <lineage>
        <taxon>Bacteria</taxon>
        <taxon>Pseudomonadati</taxon>
        <taxon>Bdellovibrionota</taxon>
        <taxon>Bacteriovoracia</taxon>
        <taxon>Bacteriovoracales</taxon>
        <taxon>Halobacteriovoraceae</taxon>
        <taxon>Halobacteriovorax</taxon>
    </lineage>
</organism>
<dbReference type="Pfam" id="PF00082">
    <property type="entry name" value="Peptidase_S8"/>
    <property type="match status" value="1"/>
</dbReference>
<dbReference type="InterPro" id="IPR000209">
    <property type="entry name" value="Peptidase_S8/S53_dom"/>
</dbReference>
<dbReference type="SUPFAM" id="SSF52743">
    <property type="entry name" value="Subtilisin-like"/>
    <property type="match status" value="1"/>
</dbReference>
<comment type="caution">
    <text evidence="8">The sequence shown here is derived from an EMBL/GenBank/DDBJ whole genome shotgun (WGS) entry which is preliminary data.</text>
</comment>